<dbReference type="InterPro" id="IPR029061">
    <property type="entry name" value="THDP-binding"/>
</dbReference>
<keyword evidence="1" id="KW-0560">Oxidoreductase</keyword>
<evidence type="ECO:0000313" key="5">
    <source>
        <dbReference type="EMBL" id="HGZ42468.1"/>
    </source>
</evidence>
<sequence>MSTRPEPQTLDPAAAPPAGSLVLSLVGSGGDGIALLGDLVLAMAAQQGLYGMMVQSYGPQIRGGESAAILRIAREEVHWEGEETDVLLCFRARDLARFAGAVKLHRASLVVLEASDDAPLPEWLGRSARPEFRYPFATFVDGVEAEGEPKNMMALALLCRVLGWPASLAHRMLERRFGRRPAVAQRNRAAFDRAWAAGEAVPALPHLAGHGVPLYIESGNEAIARGAIEAGVRFFAGYPITPASEIMETLIDELPAVGGRVVQAEDEIAAIGMVLGASFGGVPAMTATSGPGLSLKTEMMGLASMAEIPAIIVDCQRAGPATGMPSRTEQADLNHALYAGHGDFPRVVLGVFDAVHARDVMHRAVRLSEGYQLPVLVLSDAYIAQRRTVRDHPSDNRGQPKRVAWKPGDPPARFHLTGDQVVSPFRIPGTPGGQYLSAGIEHTLEGYPSASGEVHQMMNEKRFRKLPAIARETRDWVRTLGRDDAPFGLVAWGSLSGLLREWVRERPEWRVFLPEIIHPFPVEAFTAWREGLQWLGVVELSFGAQLHRYMSTVTDMRGVASLGRSGGMSITASELDRMLAAARKEAGR</sequence>
<dbReference type="GO" id="GO:0016903">
    <property type="term" value="F:oxidoreductase activity, acting on the aldehyde or oxo group of donors"/>
    <property type="evidence" value="ECO:0007669"/>
    <property type="project" value="InterPro"/>
</dbReference>
<dbReference type="InterPro" id="IPR002869">
    <property type="entry name" value="Pyrv_flavodox_OxRed_cen"/>
</dbReference>
<dbReference type="Pfam" id="PF01558">
    <property type="entry name" value="POR"/>
    <property type="match status" value="1"/>
</dbReference>
<evidence type="ECO:0000256" key="2">
    <source>
        <dbReference type="SAM" id="MobiDB-lite"/>
    </source>
</evidence>
<dbReference type="InterPro" id="IPR009014">
    <property type="entry name" value="Transketo_C/PFOR_II"/>
</dbReference>
<dbReference type="InterPro" id="IPR050722">
    <property type="entry name" value="Pyruvate:ferred/Flavod_OxRd"/>
</dbReference>
<dbReference type="SUPFAM" id="SSF53323">
    <property type="entry name" value="Pyruvate-ferredoxin oxidoreductase, PFOR, domain III"/>
    <property type="match status" value="1"/>
</dbReference>
<reference evidence="5" key="1">
    <citation type="journal article" date="2020" name="mSystems">
        <title>Genome- and Community-Level Interaction Insights into Carbon Utilization and Element Cycling Functions of Hydrothermarchaeota in Hydrothermal Sediment.</title>
        <authorList>
            <person name="Zhou Z."/>
            <person name="Liu Y."/>
            <person name="Xu W."/>
            <person name="Pan J."/>
            <person name="Luo Z.H."/>
            <person name="Li M."/>
        </authorList>
    </citation>
    <scope>NUCLEOTIDE SEQUENCE [LARGE SCALE GENOMIC DNA]</scope>
    <source>
        <strain evidence="5">SpSt-381</strain>
    </source>
</reference>
<dbReference type="Gene3D" id="3.40.50.970">
    <property type="match status" value="1"/>
</dbReference>
<dbReference type="SUPFAM" id="SSF52922">
    <property type="entry name" value="TK C-terminal domain-like"/>
    <property type="match status" value="1"/>
</dbReference>
<dbReference type="PANTHER" id="PTHR32154:SF20">
    <property type="entry name" value="2-OXOGLUTARATE OXIDOREDUCTASE SUBUNIT KORA"/>
    <property type="match status" value="1"/>
</dbReference>
<dbReference type="GO" id="GO:0006979">
    <property type="term" value="P:response to oxidative stress"/>
    <property type="evidence" value="ECO:0007669"/>
    <property type="project" value="TreeGrafter"/>
</dbReference>
<feature type="region of interest" description="Disordered" evidence="2">
    <location>
        <begin position="389"/>
        <end position="410"/>
    </location>
</feature>
<dbReference type="PANTHER" id="PTHR32154">
    <property type="entry name" value="PYRUVATE-FLAVODOXIN OXIDOREDUCTASE-RELATED"/>
    <property type="match status" value="1"/>
</dbReference>
<dbReference type="InterPro" id="IPR002880">
    <property type="entry name" value="Pyrv_Fd/Flavodoxin_OxRdtase_N"/>
</dbReference>
<evidence type="ECO:0000256" key="1">
    <source>
        <dbReference type="ARBA" id="ARBA00023002"/>
    </source>
</evidence>
<comment type="caution">
    <text evidence="5">The sequence shown here is derived from an EMBL/GenBank/DDBJ whole genome shotgun (WGS) entry which is preliminary data.</text>
</comment>
<dbReference type="AlphaFoldDB" id="A0A832I4N4"/>
<evidence type="ECO:0008006" key="6">
    <source>
        <dbReference type="Google" id="ProtNLM"/>
    </source>
</evidence>
<dbReference type="Gene3D" id="3.40.50.920">
    <property type="match status" value="1"/>
</dbReference>
<dbReference type="FunFam" id="3.40.50.970:FF:000022">
    <property type="entry name" value="2-oxoglutarate ferredoxin oxidoreductase alpha subunit"/>
    <property type="match status" value="1"/>
</dbReference>
<gene>
    <name evidence="5" type="ORF">ENR23_03400</name>
</gene>
<evidence type="ECO:0000259" key="4">
    <source>
        <dbReference type="Pfam" id="PF01855"/>
    </source>
</evidence>
<dbReference type="Gene3D" id="3.40.920.10">
    <property type="entry name" value="Pyruvate-ferredoxin oxidoreductase, PFOR, domain III"/>
    <property type="match status" value="1"/>
</dbReference>
<feature type="domain" description="Pyruvate flavodoxin/ferredoxin oxidoreductase pyrimidine binding" evidence="4">
    <location>
        <begin position="226"/>
        <end position="451"/>
    </location>
</feature>
<dbReference type="InterPro" id="IPR019752">
    <property type="entry name" value="Pyrv/ketoisovalerate_OxRed_cat"/>
</dbReference>
<evidence type="ECO:0000259" key="3">
    <source>
        <dbReference type="Pfam" id="PF01558"/>
    </source>
</evidence>
<dbReference type="EMBL" id="DSQF01000004">
    <property type="protein sequence ID" value="HGZ42468.1"/>
    <property type="molecule type" value="Genomic_DNA"/>
</dbReference>
<dbReference type="Pfam" id="PF01855">
    <property type="entry name" value="POR_N"/>
    <property type="match status" value="1"/>
</dbReference>
<protein>
    <recommendedName>
        <fullName evidence="6">2-oxoacid:acceptor oxidoreductase subunit alpha</fullName>
    </recommendedName>
</protein>
<proteinExistence type="predicted"/>
<dbReference type="SUPFAM" id="SSF52518">
    <property type="entry name" value="Thiamin diphosphate-binding fold (THDP-binding)"/>
    <property type="match status" value="1"/>
</dbReference>
<dbReference type="CDD" id="cd07034">
    <property type="entry name" value="TPP_PYR_PFOR_IOR-alpha_like"/>
    <property type="match status" value="1"/>
</dbReference>
<feature type="domain" description="Pyruvate/ketoisovalerate oxidoreductase catalytic" evidence="3">
    <location>
        <begin position="29"/>
        <end position="194"/>
    </location>
</feature>
<name>A0A832I4N4_UNCEI</name>
<accession>A0A832I4N4</accession>
<organism evidence="5">
    <name type="scientific">Eiseniibacteriota bacterium</name>
    <dbReference type="NCBI Taxonomy" id="2212470"/>
    <lineage>
        <taxon>Bacteria</taxon>
        <taxon>Candidatus Eiseniibacteriota</taxon>
    </lineage>
</organism>